<organism evidence="1 2">
    <name type="scientific">Deinococcus arenae</name>
    <dbReference type="NCBI Taxonomy" id="1452751"/>
    <lineage>
        <taxon>Bacteria</taxon>
        <taxon>Thermotogati</taxon>
        <taxon>Deinococcota</taxon>
        <taxon>Deinococci</taxon>
        <taxon>Deinococcales</taxon>
        <taxon>Deinococcaceae</taxon>
        <taxon>Deinococcus</taxon>
    </lineage>
</organism>
<sequence>MSGKKTKKPDIRVTSVTVRGQPFDSPEAKQVVARALLRLPAAPAEETKTAPIRPSSVRVVAVEMADGSDPYAPENLARIHRALLSIPRKPTPQPAKAS</sequence>
<gene>
    <name evidence="1" type="ORF">GCM10008956_15090</name>
</gene>
<evidence type="ECO:0000313" key="2">
    <source>
        <dbReference type="Proteomes" id="UP000600547"/>
    </source>
</evidence>
<dbReference type="EMBL" id="BMQG01000004">
    <property type="protein sequence ID" value="GGM39638.1"/>
    <property type="molecule type" value="Genomic_DNA"/>
</dbReference>
<comment type="caution">
    <text evidence="1">The sequence shown here is derived from an EMBL/GenBank/DDBJ whole genome shotgun (WGS) entry which is preliminary data.</text>
</comment>
<evidence type="ECO:0000313" key="1">
    <source>
        <dbReference type="EMBL" id="GGM39638.1"/>
    </source>
</evidence>
<name>A0A8H9GMQ7_9DEIO</name>
<dbReference type="AlphaFoldDB" id="A0A8H9GMQ7"/>
<protein>
    <submittedName>
        <fullName evidence="1">Uncharacterized protein</fullName>
    </submittedName>
</protein>
<accession>A0A8H9GMQ7</accession>
<proteinExistence type="predicted"/>
<dbReference type="RefSeq" id="WP_189062483.1">
    <property type="nucleotide sequence ID" value="NZ_BMQG01000004.1"/>
</dbReference>
<keyword evidence="2" id="KW-1185">Reference proteome</keyword>
<reference evidence="2" key="1">
    <citation type="journal article" date="2019" name="Int. J. Syst. Evol. Microbiol.">
        <title>The Global Catalogue of Microorganisms (GCM) 10K type strain sequencing project: providing services to taxonomists for standard genome sequencing and annotation.</title>
        <authorList>
            <consortium name="The Broad Institute Genomics Platform"/>
            <consortium name="The Broad Institute Genome Sequencing Center for Infectious Disease"/>
            <person name="Wu L."/>
            <person name="Ma J."/>
        </authorList>
    </citation>
    <scope>NUCLEOTIDE SEQUENCE [LARGE SCALE GENOMIC DNA]</scope>
    <source>
        <strain evidence="2">JCM 31047</strain>
    </source>
</reference>
<dbReference type="Proteomes" id="UP000600547">
    <property type="component" value="Unassembled WGS sequence"/>
</dbReference>